<dbReference type="Pfam" id="PF07729">
    <property type="entry name" value="FCD"/>
    <property type="match status" value="1"/>
</dbReference>
<dbReference type="GO" id="GO:0003700">
    <property type="term" value="F:DNA-binding transcription factor activity"/>
    <property type="evidence" value="ECO:0007669"/>
    <property type="project" value="InterPro"/>
</dbReference>
<keyword evidence="7" id="KW-1185">Reference proteome</keyword>
<dbReference type="RefSeq" id="WP_124079542.1">
    <property type="nucleotide sequence ID" value="NZ_UWPJ01000017.1"/>
</dbReference>
<organism evidence="6 7">
    <name type="scientific">Pigmentiphaga humi</name>
    <dbReference type="NCBI Taxonomy" id="2478468"/>
    <lineage>
        <taxon>Bacteria</taxon>
        <taxon>Pseudomonadati</taxon>
        <taxon>Pseudomonadota</taxon>
        <taxon>Betaproteobacteria</taxon>
        <taxon>Burkholderiales</taxon>
        <taxon>Alcaligenaceae</taxon>
        <taxon>Pigmentiphaga</taxon>
    </lineage>
</organism>
<accession>A0A3P4B158</accession>
<feature type="domain" description="HTH gntR-type" evidence="5">
    <location>
        <begin position="19"/>
        <end position="86"/>
    </location>
</feature>
<dbReference type="InterPro" id="IPR008920">
    <property type="entry name" value="TF_FadR/GntR_C"/>
</dbReference>
<sequence>MPAKSLPEEPIAEESGSGPTLASSVGEQLKRDVLECRLEPGMRLRLLELKSRYGVGMSPLREALMKLAAEGLVVLEDRRGFRVAPVSRAKLLDITFMRRELETKAISLSIAHGDQAWLGEVAQACERLCALAQRDAEGMANEDWESAHRAYHAVLGAACQSEWLVYFRALLYDQWDRYRRLWNRVADTGPQRDIQDEHRQLAMAVMDRDADLAVSLIQRHISASAKQLLNAPAMWFEND</sequence>
<dbReference type="InterPro" id="IPR000524">
    <property type="entry name" value="Tscrpt_reg_HTH_GntR"/>
</dbReference>
<evidence type="ECO:0000256" key="4">
    <source>
        <dbReference type="SAM" id="MobiDB-lite"/>
    </source>
</evidence>
<dbReference type="SMART" id="SM00345">
    <property type="entry name" value="HTH_GNTR"/>
    <property type="match status" value="1"/>
</dbReference>
<keyword evidence="3" id="KW-0804">Transcription</keyword>
<name>A0A3P4B158_9BURK</name>
<proteinExistence type="predicted"/>
<evidence type="ECO:0000256" key="3">
    <source>
        <dbReference type="ARBA" id="ARBA00023163"/>
    </source>
</evidence>
<evidence type="ECO:0000313" key="6">
    <source>
        <dbReference type="EMBL" id="VCU70023.1"/>
    </source>
</evidence>
<dbReference type="Pfam" id="PF00392">
    <property type="entry name" value="GntR"/>
    <property type="match status" value="1"/>
</dbReference>
<evidence type="ECO:0000256" key="1">
    <source>
        <dbReference type="ARBA" id="ARBA00023015"/>
    </source>
</evidence>
<dbReference type="EMBL" id="UWPJ01000017">
    <property type="protein sequence ID" value="VCU70023.1"/>
    <property type="molecule type" value="Genomic_DNA"/>
</dbReference>
<dbReference type="Gene3D" id="1.20.120.530">
    <property type="entry name" value="GntR ligand-binding domain-like"/>
    <property type="match status" value="1"/>
</dbReference>
<dbReference type="Proteomes" id="UP000277294">
    <property type="component" value="Unassembled WGS sequence"/>
</dbReference>
<keyword evidence="2" id="KW-0238">DNA-binding</keyword>
<dbReference type="InterPro" id="IPR011711">
    <property type="entry name" value="GntR_C"/>
</dbReference>
<reference evidence="6 7" key="1">
    <citation type="submission" date="2018-10" db="EMBL/GenBank/DDBJ databases">
        <authorList>
            <person name="Criscuolo A."/>
        </authorList>
    </citation>
    <scope>NUCLEOTIDE SEQUENCE [LARGE SCALE GENOMIC DNA]</scope>
    <source>
        <strain evidence="6">DnA1</strain>
    </source>
</reference>
<dbReference type="SUPFAM" id="SSF48008">
    <property type="entry name" value="GntR ligand-binding domain-like"/>
    <property type="match status" value="1"/>
</dbReference>
<dbReference type="PANTHER" id="PTHR43537:SF20">
    <property type="entry name" value="HTH-TYPE TRANSCRIPTIONAL REPRESSOR GLAR"/>
    <property type="match status" value="1"/>
</dbReference>
<dbReference type="InterPro" id="IPR036390">
    <property type="entry name" value="WH_DNA-bd_sf"/>
</dbReference>
<gene>
    <name evidence="6" type="primary">csiR_9</name>
    <name evidence="6" type="ORF">PIGHUM_02090</name>
</gene>
<dbReference type="OrthoDB" id="9799812at2"/>
<keyword evidence="1" id="KW-0805">Transcription regulation</keyword>
<dbReference type="SUPFAM" id="SSF46785">
    <property type="entry name" value="Winged helix' DNA-binding domain"/>
    <property type="match status" value="1"/>
</dbReference>
<dbReference type="InterPro" id="IPR036388">
    <property type="entry name" value="WH-like_DNA-bd_sf"/>
</dbReference>
<dbReference type="GO" id="GO:0003677">
    <property type="term" value="F:DNA binding"/>
    <property type="evidence" value="ECO:0007669"/>
    <property type="project" value="UniProtKB-KW"/>
</dbReference>
<evidence type="ECO:0000259" key="5">
    <source>
        <dbReference type="PROSITE" id="PS50949"/>
    </source>
</evidence>
<evidence type="ECO:0000256" key="2">
    <source>
        <dbReference type="ARBA" id="ARBA00023125"/>
    </source>
</evidence>
<dbReference type="AlphaFoldDB" id="A0A3P4B158"/>
<dbReference type="PROSITE" id="PS50949">
    <property type="entry name" value="HTH_GNTR"/>
    <property type="match status" value="1"/>
</dbReference>
<dbReference type="SMART" id="SM00895">
    <property type="entry name" value="FCD"/>
    <property type="match status" value="1"/>
</dbReference>
<dbReference type="Gene3D" id="1.10.10.10">
    <property type="entry name" value="Winged helix-like DNA-binding domain superfamily/Winged helix DNA-binding domain"/>
    <property type="match status" value="1"/>
</dbReference>
<evidence type="ECO:0000313" key="7">
    <source>
        <dbReference type="Proteomes" id="UP000277294"/>
    </source>
</evidence>
<feature type="region of interest" description="Disordered" evidence="4">
    <location>
        <begin position="1"/>
        <end position="24"/>
    </location>
</feature>
<protein>
    <submittedName>
        <fullName evidence="6">HTH-type transcriptional repressor CsiR</fullName>
    </submittedName>
</protein>
<dbReference type="PANTHER" id="PTHR43537">
    <property type="entry name" value="TRANSCRIPTIONAL REGULATOR, GNTR FAMILY"/>
    <property type="match status" value="1"/>
</dbReference>